<feature type="region of interest" description="Disordered" evidence="2">
    <location>
        <begin position="201"/>
        <end position="221"/>
    </location>
</feature>
<proteinExistence type="predicted"/>
<feature type="compositionally biased region" description="Basic residues" evidence="2">
    <location>
        <begin position="266"/>
        <end position="279"/>
    </location>
</feature>
<dbReference type="EMBL" id="VTPC01090708">
    <property type="protein sequence ID" value="KAF2881699.1"/>
    <property type="molecule type" value="Genomic_DNA"/>
</dbReference>
<dbReference type="SUPFAM" id="SSF46689">
    <property type="entry name" value="Homeodomain-like"/>
    <property type="match status" value="1"/>
</dbReference>
<evidence type="ECO:0000259" key="3">
    <source>
        <dbReference type="Pfam" id="PF05225"/>
    </source>
</evidence>
<sequence length="279" mass="31645">MPRIPKLINRIMGNTPRDVMKEAVSKMHNDVYGLRQASKVYGIPVTTLQRYLLKFKKPEATNLARATSFNKTTVKEFFNNVVSVYKKFENSKLGPHIIYNLDETRLTSVHNTPNVLFHKGMKQVGQVISGERGILITVCCFINAIGNMVPPFMIFPRVNFKPYMLNGSPAKTAGTTTKSGWINGPIFLDVLKHFANHELREKTPQLSTSKESFGSNEADSPLDNFKKLADWEIRERTSKPSTSKGNCQSPKRKFISPFVIRPLQKAGKRKTTNKRRKKS</sequence>
<accession>A0A8K0G0Y6</accession>
<evidence type="ECO:0000256" key="2">
    <source>
        <dbReference type="SAM" id="MobiDB-lite"/>
    </source>
</evidence>
<feature type="region of interest" description="Disordered" evidence="2">
    <location>
        <begin position="233"/>
        <end position="279"/>
    </location>
</feature>
<dbReference type="GO" id="GO:0005634">
    <property type="term" value="C:nucleus"/>
    <property type="evidence" value="ECO:0007669"/>
    <property type="project" value="UniProtKB-SubCell"/>
</dbReference>
<evidence type="ECO:0000256" key="1">
    <source>
        <dbReference type="ARBA" id="ARBA00004123"/>
    </source>
</evidence>
<name>A0A8K0G0Y6_IGNLU</name>
<dbReference type="Pfam" id="PF05225">
    <property type="entry name" value="HTH_psq"/>
    <property type="match status" value="1"/>
</dbReference>
<feature type="domain" description="HTH psq-type" evidence="3">
    <location>
        <begin position="18"/>
        <end position="52"/>
    </location>
</feature>
<feature type="compositionally biased region" description="Polar residues" evidence="2">
    <location>
        <begin position="239"/>
        <end position="249"/>
    </location>
</feature>
<dbReference type="GO" id="GO:0003677">
    <property type="term" value="F:DNA binding"/>
    <property type="evidence" value="ECO:0007669"/>
    <property type="project" value="InterPro"/>
</dbReference>
<dbReference type="AlphaFoldDB" id="A0A8K0G0Y6"/>
<dbReference type="InterPro" id="IPR009057">
    <property type="entry name" value="Homeodomain-like_sf"/>
</dbReference>
<dbReference type="InterPro" id="IPR007889">
    <property type="entry name" value="HTH_Psq"/>
</dbReference>
<evidence type="ECO:0000313" key="5">
    <source>
        <dbReference type="Proteomes" id="UP000801492"/>
    </source>
</evidence>
<dbReference type="Gene3D" id="1.10.10.60">
    <property type="entry name" value="Homeodomain-like"/>
    <property type="match status" value="1"/>
</dbReference>
<comment type="subcellular location">
    <subcellularLocation>
        <location evidence="1">Nucleus</location>
    </subcellularLocation>
</comment>
<comment type="caution">
    <text evidence="4">The sequence shown here is derived from an EMBL/GenBank/DDBJ whole genome shotgun (WGS) entry which is preliminary data.</text>
</comment>
<protein>
    <recommendedName>
        <fullName evidence="3">HTH psq-type domain-containing protein</fullName>
    </recommendedName>
</protein>
<organism evidence="4 5">
    <name type="scientific">Ignelater luminosus</name>
    <name type="common">Cucubano</name>
    <name type="synonym">Pyrophorus luminosus</name>
    <dbReference type="NCBI Taxonomy" id="2038154"/>
    <lineage>
        <taxon>Eukaryota</taxon>
        <taxon>Metazoa</taxon>
        <taxon>Ecdysozoa</taxon>
        <taxon>Arthropoda</taxon>
        <taxon>Hexapoda</taxon>
        <taxon>Insecta</taxon>
        <taxon>Pterygota</taxon>
        <taxon>Neoptera</taxon>
        <taxon>Endopterygota</taxon>
        <taxon>Coleoptera</taxon>
        <taxon>Polyphaga</taxon>
        <taxon>Elateriformia</taxon>
        <taxon>Elateroidea</taxon>
        <taxon>Elateridae</taxon>
        <taxon>Agrypninae</taxon>
        <taxon>Pyrophorini</taxon>
        <taxon>Ignelater</taxon>
    </lineage>
</organism>
<reference evidence="4" key="1">
    <citation type="submission" date="2019-08" db="EMBL/GenBank/DDBJ databases">
        <title>The genome of the North American firefly Photinus pyralis.</title>
        <authorList>
            <consortium name="Photinus pyralis genome working group"/>
            <person name="Fallon T.R."/>
            <person name="Sander Lower S.E."/>
            <person name="Weng J.-K."/>
        </authorList>
    </citation>
    <scope>NUCLEOTIDE SEQUENCE</scope>
    <source>
        <strain evidence="4">TRF0915ILg1</strain>
        <tissue evidence="4">Whole body</tissue>
    </source>
</reference>
<keyword evidence="5" id="KW-1185">Reference proteome</keyword>
<evidence type="ECO:0000313" key="4">
    <source>
        <dbReference type="EMBL" id="KAF2881699.1"/>
    </source>
</evidence>
<feature type="compositionally biased region" description="Polar residues" evidence="2">
    <location>
        <begin position="204"/>
        <end position="218"/>
    </location>
</feature>
<gene>
    <name evidence="4" type="ORF">ILUMI_24481</name>
</gene>
<dbReference type="Proteomes" id="UP000801492">
    <property type="component" value="Unassembled WGS sequence"/>
</dbReference>